<evidence type="ECO:0000313" key="3">
    <source>
        <dbReference type="Proteomes" id="UP000030765"/>
    </source>
</evidence>
<evidence type="ECO:0000313" key="1">
    <source>
        <dbReference type="EMBL" id="KFB37863.1"/>
    </source>
</evidence>
<reference evidence="1 3" key="1">
    <citation type="journal article" date="2014" name="BMC Genomics">
        <title>Genome sequence of Anopheles sinensis provides insight into genetics basis of mosquito competence for malaria parasites.</title>
        <authorList>
            <person name="Zhou D."/>
            <person name="Zhang D."/>
            <person name="Ding G."/>
            <person name="Shi L."/>
            <person name="Hou Q."/>
            <person name="Ye Y."/>
            <person name="Xu Y."/>
            <person name="Zhou H."/>
            <person name="Xiong C."/>
            <person name="Li S."/>
            <person name="Yu J."/>
            <person name="Hong S."/>
            <person name="Yu X."/>
            <person name="Zou P."/>
            <person name="Chen C."/>
            <person name="Chang X."/>
            <person name="Wang W."/>
            <person name="Lv Y."/>
            <person name="Sun Y."/>
            <person name="Ma L."/>
            <person name="Shen B."/>
            <person name="Zhu C."/>
        </authorList>
    </citation>
    <scope>NUCLEOTIDE SEQUENCE [LARGE SCALE GENOMIC DNA]</scope>
</reference>
<protein>
    <submittedName>
        <fullName evidence="1 2">Leucine-rich repeat-containing protein 31-like protein</fullName>
    </submittedName>
</protein>
<organism evidence="1">
    <name type="scientific">Anopheles sinensis</name>
    <name type="common">Mosquito</name>
    <dbReference type="NCBI Taxonomy" id="74873"/>
    <lineage>
        <taxon>Eukaryota</taxon>
        <taxon>Metazoa</taxon>
        <taxon>Ecdysozoa</taxon>
        <taxon>Arthropoda</taxon>
        <taxon>Hexapoda</taxon>
        <taxon>Insecta</taxon>
        <taxon>Pterygota</taxon>
        <taxon>Neoptera</taxon>
        <taxon>Endopterygota</taxon>
        <taxon>Diptera</taxon>
        <taxon>Nematocera</taxon>
        <taxon>Culicoidea</taxon>
        <taxon>Culicidae</taxon>
        <taxon>Anophelinae</taxon>
        <taxon>Anopheles</taxon>
    </lineage>
</organism>
<gene>
    <name evidence="1" type="ORF">ZHAS_00005179</name>
</gene>
<proteinExistence type="predicted"/>
<name>A0A084VIR9_ANOSI</name>
<evidence type="ECO:0000313" key="2">
    <source>
        <dbReference type="EnsemblMetazoa" id="ASIC005179-PA"/>
    </source>
</evidence>
<dbReference type="Proteomes" id="UP000030765">
    <property type="component" value="Unassembled WGS sequence"/>
</dbReference>
<reference evidence="2" key="2">
    <citation type="submission" date="2020-05" db="UniProtKB">
        <authorList>
            <consortium name="EnsemblMetazoa"/>
        </authorList>
    </citation>
    <scope>IDENTIFICATION</scope>
</reference>
<dbReference type="AlphaFoldDB" id="A0A084VIR9"/>
<dbReference type="EMBL" id="KE524855">
    <property type="protein sequence ID" value="KFB37863.1"/>
    <property type="molecule type" value="Genomic_DNA"/>
</dbReference>
<dbReference type="EnsemblMetazoa" id="ASIC005179-RA">
    <property type="protein sequence ID" value="ASIC005179-PA"/>
    <property type="gene ID" value="ASIC005179"/>
</dbReference>
<keyword evidence="3" id="KW-1185">Reference proteome</keyword>
<dbReference type="EMBL" id="ATLV01013383">
    <property type="status" value="NOT_ANNOTATED_CDS"/>
    <property type="molecule type" value="Genomic_DNA"/>
</dbReference>
<sequence length="223" mass="24493">MDELALVRRFDSMKRTGRTNHSMSASRVALHTLQIGSVKCERIKSLTSSSPPPPLPAMPFNLFNQSREIDWINMGGVRDPGAAYQTVHLSLRYAPTLERTREKGHATACGVKGYANAFSVEFSTPALRQFDARLGNCFKLISSGGGVGAFSKTCRITTLLLRVQSTHLLSVKINTGSIKYLLKCMHENARVNWPSAAARRAFPVSDGRCTAVKERTQAPKLAN</sequence>
<accession>A0A084VIR9</accession>
<dbReference type="VEuPathDB" id="VectorBase:ASIC005179"/>